<dbReference type="PROSITE" id="PS50977">
    <property type="entry name" value="HTH_TETR_2"/>
    <property type="match status" value="1"/>
</dbReference>
<dbReference type="HOGENOM" id="CLU_117566_0_0_11"/>
<feature type="domain" description="HTH tetR-type" evidence="5">
    <location>
        <begin position="9"/>
        <end position="69"/>
    </location>
</feature>
<accession>Q1AR83</accession>
<keyword evidence="2 4" id="KW-0238">DNA-binding</keyword>
<dbReference type="GO" id="GO:0000976">
    <property type="term" value="F:transcription cis-regulatory region binding"/>
    <property type="evidence" value="ECO:0007669"/>
    <property type="project" value="TreeGrafter"/>
</dbReference>
<dbReference type="InterPro" id="IPR001647">
    <property type="entry name" value="HTH_TetR"/>
</dbReference>
<evidence type="ECO:0000256" key="3">
    <source>
        <dbReference type="ARBA" id="ARBA00023163"/>
    </source>
</evidence>
<dbReference type="InterPro" id="IPR050109">
    <property type="entry name" value="HTH-type_TetR-like_transc_reg"/>
</dbReference>
<feature type="DNA-binding region" description="H-T-H motif" evidence="4">
    <location>
        <begin position="32"/>
        <end position="51"/>
    </location>
</feature>
<dbReference type="Pfam" id="PF00440">
    <property type="entry name" value="TetR_N"/>
    <property type="match status" value="1"/>
</dbReference>
<evidence type="ECO:0000256" key="4">
    <source>
        <dbReference type="PROSITE-ProRule" id="PRU00335"/>
    </source>
</evidence>
<dbReference type="SUPFAM" id="SSF46689">
    <property type="entry name" value="Homeodomain-like"/>
    <property type="match status" value="1"/>
</dbReference>
<dbReference type="OrthoDB" id="3212503at2"/>
<keyword evidence="1" id="KW-0805">Transcription regulation</keyword>
<evidence type="ECO:0000313" key="6">
    <source>
        <dbReference type="EMBL" id="ABG06095.1"/>
    </source>
</evidence>
<dbReference type="InterPro" id="IPR009057">
    <property type="entry name" value="Homeodomain-like_sf"/>
</dbReference>
<dbReference type="Proteomes" id="UP000006637">
    <property type="component" value="Chromosome"/>
</dbReference>
<dbReference type="AlphaFoldDB" id="Q1AR83"/>
<keyword evidence="7" id="KW-1185">Reference proteome</keyword>
<evidence type="ECO:0000259" key="5">
    <source>
        <dbReference type="PROSITE" id="PS50977"/>
    </source>
</evidence>
<evidence type="ECO:0000256" key="1">
    <source>
        <dbReference type="ARBA" id="ARBA00023015"/>
    </source>
</evidence>
<proteinExistence type="predicted"/>
<dbReference type="eggNOG" id="COG1309">
    <property type="taxonomic scope" value="Bacteria"/>
</dbReference>
<dbReference type="PANTHER" id="PTHR30055:SF234">
    <property type="entry name" value="HTH-TYPE TRANSCRIPTIONAL REGULATOR BETI"/>
    <property type="match status" value="1"/>
</dbReference>
<evidence type="ECO:0000313" key="7">
    <source>
        <dbReference type="Proteomes" id="UP000006637"/>
    </source>
</evidence>
<name>Q1AR83_RUBXD</name>
<dbReference type="GO" id="GO:0003700">
    <property type="term" value="F:DNA-binding transcription factor activity"/>
    <property type="evidence" value="ECO:0007669"/>
    <property type="project" value="TreeGrafter"/>
</dbReference>
<dbReference type="STRING" id="266117.Rxyl_3190"/>
<protein>
    <submittedName>
        <fullName evidence="6">Transcriptional regulator, TetR family</fullName>
    </submittedName>
</protein>
<dbReference type="KEGG" id="rxy:Rxyl_3190"/>
<dbReference type="EMBL" id="CP000386">
    <property type="protein sequence ID" value="ABG06095.1"/>
    <property type="molecule type" value="Genomic_DNA"/>
</dbReference>
<gene>
    <name evidence="6" type="ordered locus">Rxyl_3190</name>
</gene>
<evidence type="ECO:0000256" key="2">
    <source>
        <dbReference type="ARBA" id="ARBA00023125"/>
    </source>
</evidence>
<reference evidence="6 7" key="1">
    <citation type="submission" date="2006-06" db="EMBL/GenBank/DDBJ databases">
        <title>Complete sequence of Rubrobacter xylanophilus DSM 9941.</title>
        <authorList>
            <consortium name="US DOE Joint Genome Institute"/>
            <person name="Copeland A."/>
            <person name="Lucas S."/>
            <person name="Lapidus A."/>
            <person name="Barry K."/>
            <person name="Detter J.C."/>
            <person name="Glavina del Rio T."/>
            <person name="Hammon N."/>
            <person name="Israni S."/>
            <person name="Dalin E."/>
            <person name="Tice H."/>
            <person name="Pitluck S."/>
            <person name="Munk A.C."/>
            <person name="Brettin T."/>
            <person name="Bruce D."/>
            <person name="Han C."/>
            <person name="Tapia R."/>
            <person name="Gilna P."/>
            <person name="Schmutz J."/>
            <person name="Larimer F."/>
            <person name="Land M."/>
            <person name="Hauser L."/>
            <person name="Kyrpides N."/>
            <person name="Lykidis A."/>
            <person name="da Costa M.S."/>
            <person name="Rainey F.A."/>
            <person name="Empadinhas N."/>
            <person name="Jolivet E."/>
            <person name="Battista J.R."/>
            <person name="Richardson P."/>
        </authorList>
    </citation>
    <scope>NUCLEOTIDE SEQUENCE [LARGE SCALE GENOMIC DNA]</scope>
    <source>
        <strain evidence="7">DSM 9941 / NBRC 16129 / PRD-1</strain>
    </source>
</reference>
<dbReference type="RefSeq" id="WP_011566100.1">
    <property type="nucleotide sequence ID" value="NC_008148.1"/>
</dbReference>
<sequence>MKKRAERRRETRCRIVEAAVELHRARGPARTTVKEIAERAGVNRLTVYNHFPDMADLLGACSRRWTERHPPPDPARWREIQDPRERLRAALADLYAYYERTEPMTANVLRDAEAMPELAAVLDGTLVPYLGRVRELLAEGWGGRRRRLLAALALALDFHTWRSLERGSGLSREEAVEVMLEAVQAASRDPESHSRDADKPLL</sequence>
<organism evidence="6 7">
    <name type="scientific">Rubrobacter xylanophilus (strain DSM 9941 / JCM 11954 / NBRC 16129 / PRD-1)</name>
    <dbReference type="NCBI Taxonomy" id="266117"/>
    <lineage>
        <taxon>Bacteria</taxon>
        <taxon>Bacillati</taxon>
        <taxon>Actinomycetota</taxon>
        <taxon>Rubrobacteria</taxon>
        <taxon>Rubrobacterales</taxon>
        <taxon>Rubrobacteraceae</taxon>
        <taxon>Rubrobacter</taxon>
    </lineage>
</organism>
<dbReference type="PANTHER" id="PTHR30055">
    <property type="entry name" value="HTH-TYPE TRANSCRIPTIONAL REGULATOR RUTR"/>
    <property type="match status" value="1"/>
</dbReference>
<dbReference type="PRINTS" id="PR00455">
    <property type="entry name" value="HTHTETR"/>
</dbReference>
<keyword evidence="3" id="KW-0804">Transcription</keyword>
<dbReference type="Gene3D" id="1.10.357.10">
    <property type="entry name" value="Tetracycline Repressor, domain 2"/>
    <property type="match status" value="1"/>
</dbReference>